<sequence>MDVLRHNDEVHLLHAILKLAKHVEAKPPAISAAEEQTGGGAVTVPPPSFPIPDPLTPESFKRAIILHVRLRAVDLGTTCIPCEIEQACYTAVKLHQLNFYPRRPLFFEVQH</sequence>
<protein>
    <submittedName>
        <fullName evidence="1">Uncharacterized protein</fullName>
    </submittedName>
</protein>
<evidence type="ECO:0000313" key="2">
    <source>
        <dbReference type="Proteomes" id="UP000709295"/>
    </source>
</evidence>
<organism evidence="1 2">
    <name type="scientific">Phytophthora aleatoria</name>
    <dbReference type="NCBI Taxonomy" id="2496075"/>
    <lineage>
        <taxon>Eukaryota</taxon>
        <taxon>Sar</taxon>
        <taxon>Stramenopiles</taxon>
        <taxon>Oomycota</taxon>
        <taxon>Peronosporomycetes</taxon>
        <taxon>Peronosporales</taxon>
        <taxon>Peronosporaceae</taxon>
        <taxon>Phytophthora</taxon>
    </lineage>
</organism>
<proteinExistence type="predicted"/>
<gene>
    <name evidence="1" type="ORF">JG688_00016547</name>
</gene>
<accession>A0A8J5I493</accession>
<evidence type="ECO:0000313" key="1">
    <source>
        <dbReference type="EMBL" id="KAG6945461.1"/>
    </source>
</evidence>
<keyword evidence="2" id="KW-1185">Reference proteome</keyword>
<dbReference type="Proteomes" id="UP000709295">
    <property type="component" value="Unassembled WGS sequence"/>
</dbReference>
<dbReference type="AlphaFoldDB" id="A0A8J5I493"/>
<name>A0A8J5I493_9STRA</name>
<dbReference type="EMBL" id="JAENGY010002101">
    <property type="protein sequence ID" value="KAG6945461.1"/>
    <property type="molecule type" value="Genomic_DNA"/>
</dbReference>
<comment type="caution">
    <text evidence="1">The sequence shown here is derived from an EMBL/GenBank/DDBJ whole genome shotgun (WGS) entry which is preliminary data.</text>
</comment>
<reference evidence="1" key="1">
    <citation type="submission" date="2021-01" db="EMBL/GenBank/DDBJ databases">
        <title>Phytophthora aleatoria, a newly-described species from Pinus radiata is distinct from Phytophthora cactorum isolates based on comparative genomics.</title>
        <authorList>
            <person name="Mcdougal R."/>
            <person name="Panda P."/>
            <person name="Williams N."/>
            <person name="Studholme D.J."/>
        </authorList>
    </citation>
    <scope>NUCLEOTIDE SEQUENCE</scope>
    <source>
        <strain evidence="1">NZFS 4037</strain>
    </source>
</reference>